<keyword evidence="2" id="KW-1185">Reference proteome</keyword>
<evidence type="ECO:0008006" key="3">
    <source>
        <dbReference type="Google" id="ProtNLM"/>
    </source>
</evidence>
<dbReference type="Proteomes" id="UP000199064">
    <property type="component" value="Unassembled WGS sequence"/>
</dbReference>
<accession>A0A1H4LQP1</accession>
<reference evidence="2" key="1">
    <citation type="submission" date="2016-10" db="EMBL/GenBank/DDBJ databases">
        <authorList>
            <person name="Varghese N."/>
            <person name="Submissions S."/>
        </authorList>
    </citation>
    <scope>NUCLEOTIDE SEQUENCE [LARGE SCALE GENOMIC DNA]</scope>
    <source>
        <strain evidence="2">ES.061</strain>
    </source>
</reference>
<evidence type="ECO:0000313" key="1">
    <source>
        <dbReference type="EMBL" id="SEB73050.1"/>
    </source>
</evidence>
<sequence>MLPRVQDSPQERARALYLTGETTIIACRQDPRFSFMLYVPESAWSEPERTLDLLVSVHGTMRLQSLYRGAFSGFGRFNNCVVLAPLFPVGVRGDMEAGGYKYMIEGDIRYDEVLLAMVEQAGELINRRFEKFMLFGFSGGGHFTHRFLYLHPERLKAVSIGAPGSVTLLDETMDWWPGIRNFGEVFGRGIDFTALKDVRVHMSVGALDTEEWEITFPENSPKFIPGANSAGRNRNHRLHALRESLEARGVDVWHDTVPGVTHDMMGVFPYVESFFTGVLRDRLPAPGAR</sequence>
<dbReference type="EMBL" id="FNSL01000001">
    <property type="protein sequence ID" value="SEB73050.1"/>
    <property type="molecule type" value="Genomic_DNA"/>
</dbReference>
<protein>
    <recommendedName>
        <fullName evidence="3">Esterase PHB depolymerase</fullName>
    </recommendedName>
</protein>
<dbReference type="AlphaFoldDB" id="A0A1H4LQP1"/>
<gene>
    <name evidence="1" type="ORF">SAMN05216452_2952</name>
</gene>
<dbReference type="SUPFAM" id="SSF53474">
    <property type="entry name" value="alpha/beta-Hydrolases"/>
    <property type="match status" value="1"/>
</dbReference>
<name>A0A1H4LQP1_9HYPH</name>
<dbReference type="InterPro" id="IPR029058">
    <property type="entry name" value="AB_hydrolase_fold"/>
</dbReference>
<proteinExistence type="predicted"/>
<organism evidence="1 2">
    <name type="scientific">Nitratireductor aquibiodomus</name>
    <dbReference type="NCBI Taxonomy" id="204799"/>
    <lineage>
        <taxon>Bacteria</taxon>
        <taxon>Pseudomonadati</taxon>
        <taxon>Pseudomonadota</taxon>
        <taxon>Alphaproteobacteria</taxon>
        <taxon>Hyphomicrobiales</taxon>
        <taxon>Phyllobacteriaceae</taxon>
        <taxon>Nitratireductor</taxon>
    </lineage>
</organism>
<dbReference type="RefSeq" id="WP_090329285.1">
    <property type="nucleotide sequence ID" value="NZ_FNSL01000001.1"/>
</dbReference>
<evidence type="ECO:0000313" key="2">
    <source>
        <dbReference type="Proteomes" id="UP000199064"/>
    </source>
</evidence>
<dbReference type="Gene3D" id="3.40.50.1820">
    <property type="entry name" value="alpha/beta hydrolase"/>
    <property type="match status" value="1"/>
</dbReference>